<keyword evidence="3" id="KW-0479">Metal-binding</keyword>
<dbReference type="Proteomes" id="UP001165393">
    <property type="component" value="Unassembled WGS sequence"/>
</dbReference>
<keyword evidence="9" id="KW-1185">Reference proteome</keyword>
<evidence type="ECO:0000259" key="7">
    <source>
        <dbReference type="Pfam" id="PF00884"/>
    </source>
</evidence>
<feature type="domain" description="Sulfatase N-terminal" evidence="7">
    <location>
        <begin position="34"/>
        <end position="371"/>
    </location>
</feature>
<dbReference type="EMBL" id="JAMQGP010000007">
    <property type="protein sequence ID" value="MCM2680674.1"/>
    <property type="molecule type" value="Genomic_DNA"/>
</dbReference>
<comment type="similarity">
    <text evidence="2">Belongs to the sulfatase family.</text>
</comment>
<evidence type="ECO:0000313" key="8">
    <source>
        <dbReference type="EMBL" id="MCM2680674.1"/>
    </source>
</evidence>
<evidence type="ECO:0000256" key="3">
    <source>
        <dbReference type="ARBA" id="ARBA00022723"/>
    </source>
</evidence>
<evidence type="ECO:0000313" key="9">
    <source>
        <dbReference type="Proteomes" id="UP001165393"/>
    </source>
</evidence>
<evidence type="ECO:0000256" key="2">
    <source>
        <dbReference type="ARBA" id="ARBA00008779"/>
    </source>
</evidence>
<evidence type="ECO:0000256" key="4">
    <source>
        <dbReference type="ARBA" id="ARBA00022729"/>
    </source>
</evidence>
<dbReference type="CDD" id="cd16030">
    <property type="entry name" value="iduronate-2-sulfatase"/>
    <property type="match status" value="1"/>
</dbReference>
<dbReference type="GO" id="GO:0046872">
    <property type="term" value="F:metal ion binding"/>
    <property type="evidence" value="ECO:0007669"/>
    <property type="project" value="UniProtKB-KW"/>
</dbReference>
<keyword evidence="5" id="KW-0378">Hydrolase</keyword>
<dbReference type="Pfam" id="PF00884">
    <property type="entry name" value="Sulfatase"/>
    <property type="match status" value="1"/>
</dbReference>
<sequence length="489" mass="55252">MVTRRNFLLGGAGLATAGALSQLDWFKALKQEYPNVLMLIVDDLNDWVGAMNGHPNAKTPNIDRLAKQGTLFTNAHASAPICGPSRASMMTGLAPSTTGIYGHIKDDDIRAANDKAAHSIFLTEYFRKHGYYTAAVGKVFHYRVPSGSVDDYGGRVKGFGPYPEQNYVWDDPRTNTDWGPFPERDDQMPDYDSAHWIANKLNEQHDKPFFMACGFLRPHAPWHVPKKWFDMHPAKDLFVPPFLRDDLQDVPEIAKSVTDHPMMPTTEWAIENGQYRNIVQGYLASVSFVDSCIGIVLDALENSEYAENTAVVLWGDHGYHIGEKDKFAKMTLWERATRTPLIIKPPQSKGQQISHKPVSLLDLYPTLVNICGLPKNESNEGRDLSPLLADPNHPWQHAVVTTYGENNHAVKTERYRYIRYEDGSEELYDHNIDRDEWRNVAREPGYQNIKTALAKHLPTENAAWSPKSFYDGNEYFLNKTIEAGASGRM</sequence>
<dbReference type="GO" id="GO:0004423">
    <property type="term" value="F:iduronate-2-sulfatase activity"/>
    <property type="evidence" value="ECO:0007669"/>
    <property type="project" value="InterPro"/>
</dbReference>
<dbReference type="InterPro" id="IPR035874">
    <property type="entry name" value="IDS"/>
</dbReference>
<dbReference type="Gene3D" id="3.40.720.10">
    <property type="entry name" value="Alkaline Phosphatase, subunit A"/>
    <property type="match status" value="1"/>
</dbReference>
<evidence type="ECO:0000256" key="1">
    <source>
        <dbReference type="ARBA" id="ARBA00001913"/>
    </source>
</evidence>
<accession>A0AA41W828</accession>
<keyword evidence="6" id="KW-0106">Calcium</keyword>
<gene>
    <name evidence="8" type="ORF">NAF29_13480</name>
</gene>
<dbReference type="PROSITE" id="PS00523">
    <property type="entry name" value="SULFATASE_1"/>
    <property type="match status" value="1"/>
</dbReference>
<dbReference type="RefSeq" id="WP_251262160.1">
    <property type="nucleotide sequence ID" value="NZ_JAMQGP010000007.1"/>
</dbReference>
<dbReference type="PANTHER" id="PTHR45953">
    <property type="entry name" value="IDURONATE 2-SULFATASE"/>
    <property type="match status" value="1"/>
</dbReference>
<protein>
    <submittedName>
        <fullName evidence="8">Sulfatase</fullName>
    </submittedName>
</protein>
<dbReference type="PROSITE" id="PS00149">
    <property type="entry name" value="SULFATASE_2"/>
    <property type="match status" value="1"/>
</dbReference>
<comment type="caution">
    <text evidence="8">The sequence shown here is derived from an EMBL/GenBank/DDBJ whole genome shotgun (WGS) entry which is preliminary data.</text>
</comment>
<dbReference type="InterPro" id="IPR024607">
    <property type="entry name" value="Sulfatase_CS"/>
</dbReference>
<dbReference type="SUPFAM" id="SSF53649">
    <property type="entry name" value="Alkaline phosphatase-like"/>
    <property type="match status" value="1"/>
</dbReference>
<keyword evidence="4" id="KW-0732">Signal</keyword>
<organism evidence="8 9">
    <name type="scientific">Echinimonas agarilytica</name>
    <dbReference type="NCBI Taxonomy" id="1215918"/>
    <lineage>
        <taxon>Bacteria</taxon>
        <taxon>Pseudomonadati</taxon>
        <taxon>Pseudomonadota</taxon>
        <taxon>Gammaproteobacteria</taxon>
        <taxon>Alteromonadales</taxon>
        <taxon>Echinimonadaceae</taxon>
        <taxon>Echinimonas</taxon>
    </lineage>
</organism>
<evidence type="ECO:0000256" key="5">
    <source>
        <dbReference type="ARBA" id="ARBA00022801"/>
    </source>
</evidence>
<dbReference type="PANTHER" id="PTHR45953:SF1">
    <property type="entry name" value="IDURONATE 2-SULFATASE"/>
    <property type="match status" value="1"/>
</dbReference>
<name>A0AA41W828_9GAMM</name>
<evidence type="ECO:0000256" key="6">
    <source>
        <dbReference type="ARBA" id="ARBA00022837"/>
    </source>
</evidence>
<dbReference type="GO" id="GO:0005737">
    <property type="term" value="C:cytoplasm"/>
    <property type="evidence" value="ECO:0007669"/>
    <property type="project" value="TreeGrafter"/>
</dbReference>
<proteinExistence type="inferred from homology"/>
<dbReference type="InterPro" id="IPR000917">
    <property type="entry name" value="Sulfatase_N"/>
</dbReference>
<comment type="cofactor">
    <cofactor evidence="1">
        <name>Ca(2+)</name>
        <dbReference type="ChEBI" id="CHEBI:29108"/>
    </cofactor>
</comment>
<reference evidence="8 9" key="1">
    <citation type="journal article" date="2013" name="Antonie Van Leeuwenhoek">
        <title>Echinimonas agarilytica gen. nov., sp. nov., a new gammaproteobacterium isolated from the sea urchin Strongylocentrotus intermedius.</title>
        <authorList>
            <person name="Nedashkovskaya O.I."/>
            <person name="Stenkova A.M."/>
            <person name="Zhukova N.V."/>
            <person name="Van Trappen S."/>
            <person name="Lee J.S."/>
            <person name="Kim S.B."/>
        </authorList>
    </citation>
    <scope>NUCLEOTIDE SEQUENCE [LARGE SCALE GENOMIC DNA]</scope>
    <source>
        <strain evidence="8 9">KMM 6351</strain>
    </source>
</reference>
<dbReference type="InterPro" id="IPR017850">
    <property type="entry name" value="Alkaline_phosphatase_core_sf"/>
</dbReference>
<dbReference type="AlphaFoldDB" id="A0AA41W828"/>